<dbReference type="GO" id="GO:0006511">
    <property type="term" value="P:ubiquitin-dependent protein catabolic process"/>
    <property type="evidence" value="ECO:0007669"/>
    <property type="project" value="TreeGrafter"/>
</dbReference>
<evidence type="ECO:0000256" key="6">
    <source>
        <dbReference type="ARBA" id="ARBA00029749"/>
    </source>
</evidence>
<dbReference type="GO" id="GO:0005829">
    <property type="term" value="C:cytosol"/>
    <property type="evidence" value="ECO:0007669"/>
    <property type="project" value="TreeGrafter"/>
</dbReference>
<comment type="function">
    <text evidence="1">Component of the 26S proteasome, a multiprotein complex involved in the ATP-dependent degradation of ubiquitinated proteins. This complex plays a key role in the maintenance of protein homeostasis by removing misfolded or damaged proteins, which could impair cellular functions, and by removing proteins whose functions are no longer required. Therefore, the proteasome participates in numerous cellular processes, including cell cycle progression, apoptosis, or DNA damage repair.</text>
</comment>
<evidence type="ECO:0000256" key="7">
    <source>
        <dbReference type="ARBA" id="ARBA00031303"/>
    </source>
</evidence>
<evidence type="ECO:0000313" key="10">
    <source>
        <dbReference type="EnsemblMetazoa" id="tetur19g00510.1"/>
    </source>
</evidence>
<dbReference type="GO" id="GO:0005634">
    <property type="term" value="C:nucleus"/>
    <property type="evidence" value="ECO:0007669"/>
    <property type="project" value="TreeGrafter"/>
</dbReference>
<dbReference type="HOGENOM" id="CLU_042989_0_0_1"/>
<dbReference type="KEGG" id="tut:107366718"/>
<evidence type="ECO:0000256" key="5">
    <source>
        <dbReference type="ARBA" id="ARBA00022942"/>
    </source>
</evidence>
<dbReference type="GO" id="GO:0005198">
    <property type="term" value="F:structural molecule activity"/>
    <property type="evidence" value="ECO:0007669"/>
    <property type="project" value="TreeGrafter"/>
</dbReference>
<comment type="similarity">
    <text evidence="2">Belongs to the proteasome subunit S11 family.</text>
</comment>
<comment type="subunit">
    <text evidence="3">Component of the 19S proteasome regulatory particle complex. The 26S proteasome consists of a 20S core particle (CP) and two 19S regulatory subunits (RP). The regulatory particle is made of a lid composed of 9 subunits including PSMD13, a base containing 6 ATPases and few additional components.</text>
</comment>
<reference evidence="11" key="1">
    <citation type="submission" date="2011-08" db="EMBL/GenBank/DDBJ databases">
        <authorList>
            <person name="Rombauts S."/>
        </authorList>
    </citation>
    <scope>NUCLEOTIDE SEQUENCE</scope>
    <source>
        <strain evidence="11">London</strain>
    </source>
</reference>
<dbReference type="SUPFAM" id="SSF46785">
    <property type="entry name" value="Winged helix' DNA-binding domain"/>
    <property type="match status" value="1"/>
</dbReference>
<evidence type="ECO:0000256" key="8">
    <source>
        <dbReference type="ARBA" id="ARBA00032323"/>
    </source>
</evidence>
<dbReference type="AlphaFoldDB" id="T1KRS1"/>
<dbReference type="InterPro" id="IPR036390">
    <property type="entry name" value="WH_DNA-bd_sf"/>
</dbReference>
<keyword evidence="11" id="KW-1185">Reference proteome</keyword>
<sequence>MGVNEYLKSMESRYPEFTEYWTAFEGYYNKKLWHQLTMKTEAFVKLPESNRVDLVAFYTNFIAEFETKLNPLSLVEIIAFIIKEMKDYQECLVFLEKIKEKVKGNQTASLLCSILMAQLKLANKELDDVKKILGEIGPIIDEQTGITPIHGRYFQLSSDYNQIIGNHVEYYRNALRFLGCSSIDNESDEHLENRAFALALAALLGESIFNFGELLQHPIVEYLKRKHNWLLDLLYAFNAGDLERFEKLKPQWSEQADLRAHELQLRQKISLLCLMNMTFNSHDGILTFNEIAKKTYLPEGEVELLVMKALSLELVKGTIDEVEKKVYLSWVQPRVLDKTQINSLKSKLEHWSKDVRKMEILLEQKVQEIIG</sequence>
<dbReference type="eggNOG" id="KOG2908">
    <property type="taxonomic scope" value="Eukaryota"/>
</dbReference>
<dbReference type="Pfam" id="PF01399">
    <property type="entry name" value="PCI"/>
    <property type="match status" value="1"/>
</dbReference>
<evidence type="ECO:0000256" key="2">
    <source>
        <dbReference type="ARBA" id="ARBA00006207"/>
    </source>
</evidence>
<dbReference type="PROSITE" id="PS50250">
    <property type="entry name" value="PCI"/>
    <property type="match status" value="1"/>
</dbReference>
<organism evidence="10 11">
    <name type="scientific">Tetranychus urticae</name>
    <name type="common">Two-spotted spider mite</name>
    <dbReference type="NCBI Taxonomy" id="32264"/>
    <lineage>
        <taxon>Eukaryota</taxon>
        <taxon>Metazoa</taxon>
        <taxon>Ecdysozoa</taxon>
        <taxon>Arthropoda</taxon>
        <taxon>Chelicerata</taxon>
        <taxon>Arachnida</taxon>
        <taxon>Acari</taxon>
        <taxon>Acariformes</taxon>
        <taxon>Trombidiformes</taxon>
        <taxon>Prostigmata</taxon>
        <taxon>Eleutherengona</taxon>
        <taxon>Raphignathae</taxon>
        <taxon>Tetranychoidea</taxon>
        <taxon>Tetranychidae</taxon>
        <taxon>Tetranychus</taxon>
    </lineage>
</organism>
<evidence type="ECO:0000313" key="11">
    <source>
        <dbReference type="Proteomes" id="UP000015104"/>
    </source>
</evidence>
<dbReference type="GO" id="GO:0008541">
    <property type="term" value="C:proteasome regulatory particle, lid subcomplex"/>
    <property type="evidence" value="ECO:0007669"/>
    <property type="project" value="TreeGrafter"/>
</dbReference>
<dbReference type="SMART" id="SM00088">
    <property type="entry name" value="PINT"/>
    <property type="match status" value="1"/>
</dbReference>
<dbReference type="OrthoDB" id="1093at2759"/>
<dbReference type="InterPro" id="IPR035298">
    <property type="entry name" value="PSMD13"/>
</dbReference>
<protein>
    <recommendedName>
        <fullName evidence="4">26S proteasome non-ATPase regulatory subunit 13</fullName>
    </recommendedName>
    <alternativeName>
        <fullName evidence="6">26S proteasome regulatory subunit RPN9</fullName>
    </alternativeName>
    <alternativeName>
        <fullName evidence="8">26S proteasome regulatory subunit S11</fullName>
    </alternativeName>
    <alternativeName>
        <fullName evidence="7">26S proteasome regulatory subunit p40.5</fullName>
    </alternativeName>
</protein>
<evidence type="ECO:0000256" key="3">
    <source>
        <dbReference type="ARBA" id="ARBA00011441"/>
    </source>
</evidence>
<evidence type="ECO:0000256" key="4">
    <source>
        <dbReference type="ARBA" id="ARBA00015732"/>
    </source>
</evidence>
<dbReference type="InterPro" id="IPR000717">
    <property type="entry name" value="PCI_dom"/>
</dbReference>
<dbReference type="Pfam" id="PF22037">
    <property type="entry name" value="PSD13_N"/>
    <property type="match status" value="1"/>
</dbReference>
<name>T1KRS1_TETUR</name>
<dbReference type="STRING" id="32264.T1KRS1"/>
<dbReference type="OMA" id="ANKRTIT"/>
<dbReference type="InterPro" id="IPR054179">
    <property type="entry name" value="PSD13_N"/>
</dbReference>
<dbReference type="PANTHER" id="PTHR10539">
    <property type="entry name" value="26S PROTEASOME NON-ATPASE REGULATORY SUBUNIT 13"/>
    <property type="match status" value="1"/>
</dbReference>
<dbReference type="PANTHER" id="PTHR10539:SF0">
    <property type="entry name" value="26S PROTEASOME NON-ATPASE REGULATORY SUBUNIT 13"/>
    <property type="match status" value="1"/>
</dbReference>
<feature type="domain" description="PCI" evidence="9">
    <location>
        <begin position="169"/>
        <end position="333"/>
    </location>
</feature>
<reference evidence="10" key="2">
    <citation type="submission" date="2015-06" db="UniProtKB">
        <authorList>
            <consortium name="EnsemblMetazoa"/>
        </authorList>
    </citation>
    <scope>IDENTIFICATION</scope>
</reference>
<dbReference type="EnsemblMetazoa" id="tetur19g00510.1">
    <property type="protein sequence ID" value="tetur19g00510.1"/>
    <property type="gene ID" value="tetur19g00510"/>
</dbReference>
<gene>
    <name evidence="10" type="primary">107366718</name>
</gene>
<keyword evidence="5" id="KW-0647">Proteasome</keyword>
<accession>T1KRS1</accession>
<proteinExistence type="inferred from homology"/>
<dbReference type="Proteomes" id="UP000015104">
    <property type="component" value="Unassembled WGS sequence"/>
</dbReference>
<evidence type="ECO:0000256" key="1">
    <source>
        <dbReference type="ARBA" id="ARBA00002362"/>
    </source>
</evidence>
<dbReference type="EMBL" id="CAEY01000418">
    <property type="status" value="NOT_ANNOTATED_CDS"/>
    <property type="molecule type" value="Genomic_DNA"/>
</dbReference>
<evidence type="ECO:0000259" key="9">
    <source>
        <dbReference type="PROSITE" id="PS50250"/>
    </source>
</evidence>